<organism evidence="1 2">
    <name type="scientific">Paraglaciecola psychrophila 170</name>
    <dbReference type="NCBI Taxonomy" id="1129794"/>
    <lineage>
        <taxon>Bacteria</taxon>
        <taxon>Pseudomonadati</taxon>
        <taxon>Pseudomonadota</taxon>
        <taxon>Gammaproteobacteria</taxon>
        <taxon>Alteromonadales</taxon>
        <taxon>Alteromonadaceae</taxon>
        <taxon>Paraglaciecola</taxon>
    </lineage>
</organism>
<reference evidence="1 2" key="1">
    <citation type="journal article" date="2013" name="Genome Announc.">
        <title>Complete Genome Sequence of Glaciecola psychrophila Strain 170T.</title>
        <authorList>
            <person name="Yin J."/>
            <person name="Chen J."/>
            <person name="Liu G."/>
            <person name="Yu Y."/>
            <person name="Song L."/>
            <person name="Wang X."/>
            <person name="Qu X."/>
        </authorList>
    </citation>
    <scope>NUCLEOTIDE SEQUENCE [LARGE SCALE GENOMIC DNA]</scope>
    <source>
        <strain evidence="1 2">170</strain>
    </source>
</reference>
<proteinExistence type="predicted"/>
<dbReference type="HOGENOM" id="CLU_3255350_0_0_6"/>
<dbReference type="PATRIC" id="fig|1129794.4.peg.5278"/>
<dbReference type="Proteomes" id="UP000011864">
    <property type="component" value="Chromosome"/>
</dbReference>
<name>K6YUU2_9ALTE</name>
<evidence type="ECO:0000313" key="2">
    <source>
        <dbReference type="Proteomes" id="UP000011864"/>
    </source>
</evidence>
<gene>
    <name evidence="1" type="ORF">C427_5295</name>
</gene>
<dbReference type="EMBL" id="CP003837">
    <property type="protein sequence ID" value="AGH47392.1"/>
    <property type="molecule type" value="Genomic_DNA"/>
</dbReference>
<sequence>MLLRLKREFLDRWILPSEFFEFTEHNKIKSKVDLWVVKEILN</sequence>
<accession>K6YUU2</accession>
<dbReference type="KEGG" id="gps:C427_5295"/>
<evidence type="ECO:0000313" key="1">
    <source>
        <dbReference type="EMBL" id="AGH47392.1"/>
    </source>
</evidence>
<keyword evidence="2" id="KW-1185">Reference proteome</keyword>
<protein>
    <submittedName>
        <fullName evidence="1">Uncharacterized protein</fullName>
    </submittedName>
</protein>
<dbReference type="AlphaFoldDB" id="K6YUU2"/>
<dbReference type="STRING" id="1129794.C427_5295"/>